<evidence type="ECO:0000313" key="5">
    <source>
        <dbReference type="Proteomes" id="UP001597168"/>
    </source>
</evidence>
<evidence type="ECO:0000256" key="2">
    <source>
        <dbReference type="SAM" id="SignalP"/>
    </source>
</evidence>
<organism evidence="4 5">
    <name type="scientific">Saccharothrix hoggarensis</name>
    <dbReference type="NCBI Taxonomy" id="913853"/>
    <lineage>
        <taxon>Bacteria</taxon>
        <taxon>Bacillati</taxon>
        <taxon>Actinomycetota</taxon>
        <taxon>Actinomycetes</taxon>
        <taxon>Pseudonocardiales</taxon>
        <taxon>Pseudonocardiaceae</taxon>
        <taxon>Saccharothrix</taxon>
    </lineage>
</organism>
<feature type="domain" description="DUF3152" evidence="3">
    <location>
        <begin position="84"/>
        <end position="281"/>
    </location>
</feature>
<evidence type="ECO:0000256" key="1">
    <source>
        <dbReference type="SAM" id="MobiDB-lite"/>
    </source>
</evidence>
<dbReference type="SUPFAM" id="SSF55486">
    <property type="entry name" value="Metalloproteases ('zincins'), catalytic domain"/>
    <property type="match status" value="1"/>
</dbReference>
<keyword evidence="2" id="KW-0732">Signal</keyword>
<feature type="region of interest" description="Disordered" evidence="1">
    <location>
        <begin position="37"/>
        <end position="73"/>
    </location>
</feature>
<dbReference type="Pfam" id="PF11350">
    <property type="entry name" value="DUF3152"/>
    <property type="match status" value="1"/>
</dbReference>
<dbReference type="InterPro" id="IPR024079">
    <property type="entry name" value="MetalloPept_cat_dom_sf"/>
</dbReference>
<comment type="caution">
    <text evidence="4">The sequence shown here is derived from an EMBL/GenBank/DDBJ whole genome shotgun (WGS) entry which is preliminary data.</text>
</comment>
<dbReference type="Gene3D" id="3.40.390.10">
    <property type="entry name" value="Collagenase (Catalytic Domain)"/>
    <property type="match status" value="1"/>
</dbReference>
<proteinExistence type="predicted"/>
<dbReference type="InterPro" id="IPR022603">
    <property type="entry name" value="DUF3152"/>
</dbReference>
<gene>
    <name evidence="4" type="ORF">ACFQ3T_14350</name>
</gene>
<feature type="signal peptide" evidence="2">
    <location>
        <begin position="1"/>
        <end position="22"/>
    </location>
</feature>
<keyword evidence="5" id="KW-1185">Reference proteome</keyword>
<feature type="chain" id="PRO_5045851044" evidence="2">
    <location>
        <begin position="23"/>
        <end position="283"/>
    </location>
</feature>
<dbReference type="Proteomes" id="UP001597168">
    <property type="component" value="Unassembled WGS sequence"/>
</dbReference>
<sequence>MRPAPLVPYLTALCLATMTVVALDAALASWPATVARPEGGTASATSTPGSTPGSAPGSTPESTPPEPRSVDTPPLAALRSAADLPPGRPFPQHGTGTWRVVPPPSAAGGTGFAYTVEVEDGVALPNGDDAFAAVVDHALRHPRGWSVRYAFRRVGGDVEPDLRIRLTSQQTARALCGFEMPFDTSCRVGSTVHLNTARWFRGAHTYDGDLRDYQVYAVNHEVGHFLGFGHEVCPVDGGPAPLMMQQTLSTDNDELAAITAGSDQGVVVVPDGKACEPNPWPSW</sequence>
<dbReference type="RefSeq" id="WP_380723739.1">
    <property type="nucleotide sequence ID" value="NZ_JBHTLK010000060.1"/>
</dbReference>
<accession>A0ABW3QUB1</accession>
<protein>
    <submittedName>
        <fullName evidence="4">DUF3152 domain-containing protein</fullName>
    </submittedName>
</protein>
<dbReference type="EMBL" id="JBHTLK010000060">
    <property type="protein sequence ID" value="MFD1148309.1"/>
    <property type="molecule type" value="Genomic_DNA"/>
</dbReference>
<feature type="compositionally biased region" description="Low complexity" evidence="1">
    <location>
        <begin position="38"/>
        <end position="61"/>
    </location>
</feature>
<name>A0ABW3QUB1_9PSEU</name>
<evidence type="ECO:0000313" key="4">
    <source>
        <dbReference type="EMBL" id="MFD1148309.1"/>
    </source>
</evidence>
<evidence type="ECO:0000259" key="3">
    <source>
        <dbReference type="Pfam" id="PF11350"/>
    </source>
</evidence>
<reference evidence="5" key="1">
    <citation type="journal article" date="2019" name="Int. J. Syst. Evol. Microbiol.">
        <title>The Global Catalogue of Microorganisms (GCM) 10K type strain sequencing project: providing services to taxonomists for standard genome sequencing and annotation.</title>
        <authorList>
            <consortium name="The Broad Institute Genomics Platform"/>
            <consortium name="The Broad Institute Genome Sequencing Center for Infectious Disease"/>
            <person name="Wu L."/>
            <person name="Ma J."/>
        </authorList>
    </citation>
    <scope>NUCLEOTIDE SEQUENCE [LARGE SCALE GENOMIC DNA]</scope>
    <source>
        <strain evidence="5">CCUG 60214</strain>
    </source>
</reference>